<dbReference type="RefSeq" id="WP_226542859.1">
    <property type="nucleotide sequence ID" value="NZ_JAJAPW010000003.1"/>
</dbReference>
<keyword evidence="3" id="KW-1185">Reference proteome</keyword>
<accession>A0A9X1HZJ6</accession>
<name>A0A9X1HZJ6_9FLAO</name>
<dbReference type="EMBL" id="JAJAPW010000003">
    <property type="protein sequence ID" value="MCB4798661.1"/>
    <property type="molecule type" value="Genomic_DNA"/>
</dbReference>
<organism evidence="2 3">
    <name type="scientific">Neotamlana laminarinivorans</name>
    <dbReference type="NCBI Taxonomy" id="2883124"/>
    <lineage>
        <taxon>Bacteria</taxon>
        <taxon>Pseudomonadati</taxon>
        <taxon>Bacteroidota</taxon>
        <taxon>Flavobacteriia</taxon>
        <taxon>Flavobacteriales</taxon>
        <taxon>Flavobacteriaceae</taxon>
        <taxon>Neotamlana</taxon>
    </lineage>
</organism>
<evidence type="ECO:0000313" key="3">
    <source>
        <dbReference type="Proteomes" id="UP001139199"/>
    </source>
</evidence>
<evidence type="ECO:0000256" key="1">
    <source>
        <dbReference type="SAM" id="SignalP"/>
    </source>
</evidence>
<dbReference type="AlphaFoldDB" id="A0A9X1HZJ6"/>
<evidence type="ECO:0000313" key="2">
    <source>
        <dbReference type="EMBL" id="MCB4798661.1"/>
    </source>
</evidence>
<feature type="signal peptide" evidence="1">
    <location>
        <begin position="1"/>
        <end position="21"/>
    </location>
</feature>
<gene>
    <name evidence="2" type="ORF">LG649_07385</name>
</gene>
<feature type="chain" id="PRO_5040907518" evidence="1">
    <location>
        <begin position="22"/>
        <end position="154"/>
    </location>
</feature>
<proteinExistence type="predicted"/>
<keyword evidence="1" id="KW-0732">Signal</keyword>
<dbReference type="Proteomes" id="UP001139199">
    <property type="component" value="Unassembled WGS sequence"/>
</dbReference>
<sequence length="154" mass="18219">MKVIKSLVSILTLVITTSLTAQETEATTEVASETTISKQDYYTQRAAQDAKFEQEFKASSNDEEETFWEKQEAYEKDLKKRDKKAYRAYMKGKKAAYAEHYEHCDNHCHHSEHYYHHATYYYYRYDSYYYNQPRRSTIGISSRVSTPRISVGLF</sequence>
<reference evidence="2" key="1">
    <citation type="submission" date="2021-10" db="EMBL/GenBank/DDBJ databases">
        <title>Tamlana sargassums sp. nov., and Tamlana laminarinivorans sp. nov., two new bacteria isolated from the brown alga.</title>
        <authorList>
            <person name="Li J."/>
        </authorList>
    </citation>
    <scope>NUCLEOTIDE SEQUENCE</scope>
    <source>
        <strain evidence="2">PT2-4</strain>
    </source>
</reference>
<comment type="caution">
    <text evidence="2">The sequence shown here is derived from an EMBL/GenBank/DDBJ whole genome shotgun (WGS) entry which is preliminary data.</text>
</comment>
<protein>
    <submittedName>
        <fullName evidence="2">Uncharacterized protein</fullName>
    </submittedName>
</protein>